<dbReference type="PANTHER" id="PTHR30543">
    <property type="entry name" value="CHROMATE REDUCTASE"/>
    <property type="match status" value="1"/>
</dbReference>
<dbReference type="Pfam" id="PF03358">
    <property type="entry name" value="FMN_red"/>
    <property type="match status" value="1"/>
</dbReference>
<keyword evidence="3" id="KW-1185">Reference proteome</keyword>
<evidence type="ECO:0000313" key="3">
    <source>
        <dbReference type="Proteomes" id="UP000634134"/>
    </source>
</evidence>
<dbReference type="EMBL" id="JACYGY010000001">
    <property type="protein sequence ID" value="MBE9461339.1"/>
    <property type="molecule type" value="Genomic_DNA"/>
</dbReference>
<dbReference type="InterPro" id="IPR005025">
    <property type="entry name" value="FMN_Rdtase-like_dom"/>
</dbReference>
<dbReference type="PANTHER" id="PTHR30543:SF21">
    <property type="entry name" value="NAD(P)H-DEPENDENT FMN REDUCTASE LOT6"/>
    <property type="match status" value="1"/>
</dbReference>
<accession>A0ABR9W792</accession>
<proteinExistence type="predicted"/>
<organism evidence="2 3">
    <name type="scientific">Dyadobacter subterraneus</name>
    <dbReference type="NCBI Taxonomy" id="2773304"/>
    <lineage>
        <taxon>Bacteria</taxon>
        <taxon>Pseudomonadati</taxon>
        <taxon>Bacteroidota</taxon>
        <taxon>Cytophagia</taxon>
        <taxon>Cytophagales</taxon>
        <taxon>Spirosomataceae</taxon>
        <taxon>Dyadobacter</taxon>
    </lineage>
</organism>
<gene>
    <name evidence="2" type="ORF">IEE83_05540</name>
</gene>
<dbReference type="Gene3D" id="3.40.50.360">
    <property type="match status" value="1"/>
</dbReference>
<protein>
    <submittedName>
        <fullName evidence="2">NAD(P)H-dependent oxidoreductase</fullName>
    </submittedName>
</protein>
<sequence>MDLIISGTNRPDSNSLKVAKYYQKELESKGVSLDLLSFMELPSDLLVSDMYGQRSEAFQLIQDRVLAAEKFIFIIPEYNGGMPGVLKSFIDACKFPESFLDKKAALVGIGAGRHGNLRGLEHFTGIANHFNLHVMPMKIYLPSIHTELDQEGNFSSDETKAFVDTQIDKFIKY</sequence>
<evidence type="ECO:0000259" key="1">
    <source>
        <dbReference type="Pfam" id="PF03358"/>
    </source>
</evidence>
<feature type="domain" description="NADPH-dependent FMN reductase-like" evidence="1">
    <location>
        <begin position="3"/>
        <end position="139"/>
    </location>
</feature>
<comment type="caution">
    <text evidence="2">The sequence shown here is derived from an EMBL/GenBank/DDBJ whole genome shotgun (WGS) entry which is preliminary data.</text>
</comment>
<evidence type="ECO:0000313" key="2">
    <source>
        <dbReference type="EMBL" id="MBE9461339.1"/>
    </source>
</evidence>
<name>A0ABR9W792_9BACT</name>
<dbReference type="SUPFAM" id="SSF52218">
    <property type="entry name" value="Flavoproteins"/>
    <property type="match status" value="1"/>
</dbReference>
<dbReference type="InterPro" id="IPR050712">
    <property type="entry name" value="NAD(P)H-dep_reductase"/>
</dbReference>
<reference evidence="3" key="1">
    <citation type="submission" date="2023-07" db="EMBL/GenBank/DDBJ databases">
        <title>Dyadobacter sp. nov 'subterranea' isolated from contaminted grondwater.</title>
        <authorList>
            <person name="Szabo I."/>
            <person name="Al-Omari J."/>
            <person name="Szerdahelyi S.G."/>
            <person name="Rado J."/>
        </authorList>
    </citation>
    <scope>NUCLEOTIDE SEQUENCE [LARGE SCALE GENOMIC DNA]</scope>
    <source>
        <strain evidence="3">UP-52</strain>
    </source>
</reference>
<dbReference type="Proteomes" id="UP000634134">
    <property type="component" value="Unassembled WGS sequence"/>
</dbReference>
<dbReference type="RefSeq" id="WP_194119609.1">
    <property type="nucleotide sequence ID" value="NZ_JACYGY010000001.1"/>
</dbReference>
<dbReference type="InterPro" id="IPR029039">
    <property type="entry name" value="Flavoprotein-like_sf"/>
</dbReference>